<accession>A0A0F9IWJ8</accession>
<proteinExistence type="predicted"/>
<organism evidence="1">
    <name type="scientific">marine sediment metagenome</name>
    <dbReference type="NCBI Taxonomy" id="412755"/>
    <lineage>
        <taxon>unclassified sequences</taxon>
        <taxon>metagenomes</taxon>
        <taxon>ecological metagenomes</taxon>
    </lineage>
</organism>
<sequence>MKEEEHKGCFIEGSAMGGPPFRGVATVRISSHGKEQLVDAGMTEEEFATREEAEAAGLEVARRWVDQHSTP</sequence>
<dbReference type="EMBL" id="LAZR01012927">
    <property type="protein sequence ID" value="KKM24424.1"/>
    <property type="molecule type" value="Genomic_DNA"/>
</dbReference>
<gene>
    <name evidence="1" type="ORF">LCGC14_1605250</name>
</gene>
<comment type="caution">
    <text evidence="1">The sequence shown here is derived from an EMBL/GenBank/DDBJ whole genome shotgun (WGS) entry which is preliminary data.</text>
</comment>
<reference evidence="1" key="1">
    <citation type="journal article" date="2015" name="Nature">
        <title>Complex archaea that bridge the gap between prokaryotes and eukaryotes.</title>
        <authorList>
            <person name="Spang A."/>
            <person name="Saw J.H."/>
            <person name="Jorgensen S.L."/>
            <person name="Zaremba-Niedzwiedzka K."/>
            <person name="Martijn J."/>
            <person name="Lind A.E."/>
            <person name="van Eijk R."/>
            <person name="Schleper C."/>
            <person name="Guy L."/>
            <person name="Ettema T.J."/>
        </authorList>
    </citation>
    <scope>NUCLEOTIDE SEQUENCE</scope>
</reference>
<evidence type="ECO:0000313" key="1">
    <source>
        <dbReference type="EMBL" id="KKM24424.1"/>
    </source>
</evidence>
<name>A0A0F9IWJ8_9ZZZZ</name>
<dbReference type="AlphaFoldDB" id="A0A0F9IWJ8"/>
<protein>
    <submittedName>
        <fullName evidence="1">Uncharacterized protein</fullName>
    </submittedName>
</protein>